<dbReference type="EMBL" id="MPUH01000223">
    <property type="protein sequence ID" value="OMJ85884.1"/>
    <property type="molecule type" value="Genomic_DNA"/>
</dbReference>
<feature type="transmembrane region" description="Helical" evidence="1">
    <location>
        <begin position="304"/>
        <end position="324"/>
    </location>
</feature>
<reference evidence="2 3" key="1">
    <citation type="submission" date="2016-11" db="EMBL/GenBank/DDBJ databases">
        <title>The macronuclear genome of Stentor coeruleus: a giant cell with tiny introns.</title>
        <authorList>
            <person name="Slabodnick M."/>
            <person name="Ruby J.G."/>
            <person name="Reiff S.B."/>
            <person name="Swart E.C."/>
            <person name="Gosai S."/>
            <person name="Prabakaran S."/>
            <person name="Witkowska E."/>
            <person name="Larue G.E."/>
            <person name="Fisher S."/>
            <person name="Freeman R.M."/>
            <person name="Gunawardena J."/>
            <person name="Chu W."/>
            <person name="Stover N.A."/>
            <person name="Gregory B.D."/>
            <person name="Nowacki M."/>
            <person name="Derisi J."/>
            <person name="Roy S.W."/>
            <person name="Marshall W.F."/>
            <person name="Sood P."/>
        </authorList>
    </citation>
    <scope>NUCLEOTIDE SEQUENCE [LARGE SCALE GENOMIC DNA]</scope>
    <source>
        <strain evidence="2">WM001</strain>
    </source>
</reference>
<feature type="transmembrane region" description="Helical" evidence="1">
    <location>
        <begin position="150"/>
        <end position="168"/>
    </location>
</feature>
<feature type="transmembrane region" description="Helical" evidence="1">
    <location>
        <begin position="189"/>
        <end position="209"/>
    </location>
</feature>
<keyword evidence="1" id="KW-0472">Membrane</keyword>
<feature type="transmembrane region" description="Helical" evidence="1">
    <location>
        <begin position="274"/>
        <end position="297"/>
    </location>
</feature>
<protein>
    <submittedName>
        <fullName evidence="2">Uncharacterized protein</fullName>
    </submittedName>
</protein>
<feature type="transmembrane region" description="Helical" evidence="1">
    <location>
        <begin position="7"/>
        <end position="30"/>
    </location>
</feature>
<keyword evidence="1" id="KW-1133">Transmembrane helix</keyword>
<organism evidence="2 3">
    <name type="scientific">Stentor coeruleus</name>
    <dbReference type="NCBI Taxonomy" id="5963"/>
    <lineage>
        <taxon>Eukaryota</taxon>
        <taxon>Sar</taxon>
        <taxon>Alveolata</taxon>
        <taxon>Ciliophora</taxon>
        <taxon>Postciliodesmatophora</taxon>
        <taxon>Heterotrichea</taxon>
        <taxon>Heterotrichida</taxon>
        <taxon>Stentoridae</taxon>
        <taxon>Stentor</taxon>
    </lineage>
</organism>
<dbReference type="AlphaFoldDB" id="A0A1R2CA51"/>
<proteinExistence type="predicted"/>
<accession>A0A1R2CA51</accession>
<sequence length="326" mass="36959">MYTTKHALILGICNMLVGSVIHYSSFQIIIHTKLQGYIAGSISYMIGCFFAEFYYLKLGEKKGLGILWCLFIITYFSLNCILINKSPWAIMISGFGLCLSQAIQALLGVVEIGYITAYVKSNPNTYALSLLMSFSVFPYSLSYFYSYLNFLSVTLIFLSFCTFSLVITRNFKAKSLYHSILSSKKPYTILPFSAFLTEFYACGAFVGMFDIGNSLINPSNAFITDSFGYAAGSFLVIFLMNFHKRFIILGIILFAPIIAIMCIGISTFDTDYKYFAIWFINIAYGIIEVMTVRLILVNSNRPEFFVAMYYLVTTLGEMLMFICFKY</sequence>
<feature type="transmembrane region" description="Helical" evidence="1">
    <location>
        <begin position="90"/>
        <end position="114"/>
    </location>
</feature>
<feature type="transmembrane region" description="Helical" evidence="1">
    <location>
        <begin position="126"/>
        <end position="144"/>
    </location>
</feature>
<gene>
    <name evidence="2" type="ORF">SteCoe_12727</name>
</gene>
<feature type="transmembrane region" description="Helical" evidence="1">
    <location>
        <begin position="63"/>
        <end position="84"/>
    </location>
</feature>
<evidence type="ECO:0000256" key="1">
    <source>
        <dbReference type="SAM" id="Phobius"/>
    </source>
</evidence>
<evidence type="ECO:0000313" key="2">
    <source>
        <dbReference type="EMBL" id="OMJ85884.1"/>
    </source>
</evidence>
<comment type="caution">
    <text evidence="2">The sequence shown here is derived from an EMBL/GenBank/DDBJ whole genome shotgun (WGS) entry which is preliminary data.</text>
</comment>
<keyword evidence="1" id="KW-0812">Transmembrane</keyword>
<feature type="transmembrane region" description="Helical" evidence="1">
    <location>
        <begin position="246"/>
        <end position="268"/>
    </location>
</feature>
<feature type="transmembrane region" description="Helical" evidence="1">
    <location>
        <begin position="36"/>
        <end position="56"/>
    </location>
</feature>
<evidence type="ECO:0000313" key="3">
    <source>
        <dbReference type="Proteomes" id="UP000187209"/>
    </source>
</evidence>
<feature type="transmembrane region" description="Helical" evidence="1">
    <location>
        <begin position="221"/>
        <end position="239"/>
    </location>
</feature>
<dbReference type="Proteomes" id="UP000187209">
    <property type="component" value="Unassembled WGS sequence"/>
</dbReference>
<name>A0A1R2CA51_9CILI</name>
<keyword evidence="3" id="KW-1185">Reference proteome</keyword>